<dbReference type="AlphaFoldDB" id="A0A8X6IW29"/>
<keyword evidence="2" id="KW-1185">Reference proteome</keyword>
<proteinExistence type="predicted"/>
<evidence type="ECO:0000313" key="1">
    <source>
        <dbReference type="EMBL" id="GFS61758.1"/>
    </source>
</evidence>
<dbReference type="EMBL" id="BMAV01027722">
    <property type="protein sequence ID" value="GFS61758.1"/>
    <property type="molecule type" value="Genomic_DNA"/>
</dbReference>
<organism evidence="1 2">
    <name type="scientific">Trichonephila inaurata madagascariensis</name>
    <dbReference type="NCBI Taxonomy" id="2747483"/>
    <lineage>
        <taxon>Eukaryota</taxon>
        <taxon>Metazoa</taxon>
        <taxon>Ecdysozoa</taxon>
        <taxon>Arthropoda</taxon>
        <taxon>Chelicerata</taxon>
        <taxon>Arachnida</taxon>
        <taxon>Araneae</taxon>
        <taxon>Araneomorphae</taxon>
        <taxon>Entelegynae</taxon>
        <taxon>Araneoidea</taxon>
        <taxon>Nephilidae</taxon>
        <taxon>Trichonephila</taxon>
        <taxon>Trichonephila inaurata</taxon>
    </lineage>
</organism>
<sequence>MKVVSWLKAEGLERTTMDVLERYASKFAASSSMVCEMVVRANIEKDGIRFVSYQTCSFAGITNRCKRGQLVLWAKFKILA</sequence>
<reference evidence="1" key="1">
    <citation type="submission" date="2020-08" db="EMBL/GenBank/DDBJ databases">
        <title>Multicomponent nature underlies the extraordinary mechanical properties of spider dragline silk.</title>
        <authorList>
            <person name="Kono N."/>
            <person name="Nakamura H."/>
            <person name="Mori M."/>
            <person name="Yoshida Y."/>
            <person name="Ohtoshi R."/>
            <person name="Malay A.D."/>
            <person name="Moran D.A.P."/>
            <person name="Tomita M."/>
            <person name="Numata K."/>
            <person name="Arakawa K."/>
        </authorList>
    </citation>
    <scope>NUCLEOTIDE SEQUENCE</scope>
</reference>
<name>A0A8X6IW29_9ARAC</name>
<evidence type="ECO:0000313" key="2">
    <source>
        <dbReference type="Proteomes" id="UP000886998"/>
    </source>
</evidence>
<comment type="caution">
    <text evidence="1">The sequence shown here is derived from an EMBL/GenBank/DDBJ whole genome shotgun (WGS) entry which is preliminary data.</text>
</comment>
<gene>
    <name evidence="1" type="ORF">TNIN_475731</name>
</gene>
<accession>A0A8X6IW29</accession>
<protein>
    <submittedName>
        <fullName evidence="1">Uncharacterized protein</fullName>
    </submittedName>
</protein>
<dbReference type="Proteomes" id="UP000886998">
    <property type="component" value="Unassembled WGS sequence"/>
</dbReference>